<dbReference type="GO" id="GO:0007165">
    <property type="term" value="P:signal transduction"/>
    <property type="evidence" value="ECO:0007669"/>
    <property type="project" value="InterPro"/>
</dbReference>
<dbReference type="Gene3D" id="1.10.150.50">
    <property type="entry name" value="Transcription Factor, Ets-1"/>
    <property type="match status" value="1"/>
</dbReference>
<gene>
    <name evidence="2" type="ORF">Ae201684_001976</name>
</gene>
<name>A0A6G0XSC0_9STRA</name>
<dbReference type="Proteomes" id="UP000481153">
    <property type="component" value="Unassembled WGS sequence"/>
</dbReference>
<dbReference type="InterPro" id="IPR035897">
    <property type="entry name" value="Toll_tir_struct_dom_sf"/>
</dbReference>
<dbReference type="PROSITE" id="PS50105">
    <property type="entry name" value="SAM_DOMAIN"/>
    <property type="match status" value="1"/>
</dbReference>
<organism evidence="2 3">
    <name type="scientific">Aphanomyces euteiches</name>
    <dbReference type="NCBI Taxonomy" id="100861"/>
    <lineage>
        <taxon>Eukaryota</taxon>
        <taxon>Sar</taxon>
        <taxon>Stramenopiles</taxon>
        <taxon>Oomycota</taxon>
        <taxon>Saprolegniomycetes</taxon>
        <taxon>Saprolegniales</taxon>
        <taxon>Verrucalvaceae</taxon>
        <taxon>Aphanomyces</taxon>
    </lineage>
</organism>
<keyword evidence="3" id="KW-1185">Reference proteome</keyword>
<dbReference type="InterPro" id="IPR000157">
    <property type="entry name" value="TIR_dom"/>
</dbReference>
<dbReference type="PANTHER" id="PTHR46270">
    <property type="entry name" value="ARMADILLO-TYPE FOLD-RELATED"/>
    <property type="match status" value="1"/>
</dbReference>
<sequence length="781" mass="86176">MGAGASVGAISKEQCQALYGDLFNEAEWSKHVVDGMVTPAKLNEVFGQLTDAFLTHDWGTDGSTHKEVSIINRLLKAKGITTWFDEEKMEGNVKKQMIHGIDNARAIVVFVTQRYIDKVGGSNAEDNCQLEFNYAARRKTATKMIPVLIDPAPSLKNPATWTGEVGFVLGGHLYLDLSAAFNDEQLMATRIDELYHKIVSIAGTPLAQRFQGLHEAVKEEQPPVVAAVSDPTPRKATNSFGSTTIPLTSLSKHQVATLLNNVACSKYSATFLENEIDGEALSGVVTVDDVKEMGVSLAAKARVLFDKITEFKAAGVPAGLIEAKSQAEASASEPVHAATSTKMTFDQIKASLKPADWVQLYKYKLETNGRNSSGSHELKWPDPPCSVSVTSGLHVQGDIAEIIEKEWDMMMLQSLGGRLEKGAFWLNFKMKPTAGDITPLCGGYKQWFAIHITKEMFIAIECNQGNDTFIVRKQGEPVSIALETWIDFGMLMNVKGGVIQVVLGNELMDPIELEPAFHIKYDYKPTEENELYLVRKTSRASIFQGYLRCIELYSTSPASRPQPQLLQVDPSVHDMHMAKLEALVSGMPQLCNYADMTKDQVDAVSGRTMMIPGGSFTHCEMGTYFDGDYYGDAYNSYLTTLAGRFSELNKHKFVWHATFAPLGACWVTTMGRGCRWFCVRISDSMLLEVTLNNQTVNHGVHHHGAPKRLARSQWVDVTIKMEDKRIHVVVNGEDMDEIVLPDDFSFTAGPGDDCEVGLVNYSNAGCFLGFLKTLALWSQLS</sequence>
<dbReference type="AlphaFoldDB" id="A0A6G0XSC0"/>
<reference evidence="2 3" key="1">
    <citation type="submission" date="2019-07" db="EMBL/GenBank/DDBJ databases">
        <title>Genomics analysis of Aphanomyces spp. identifies a new class of oomycete effector associated with host adaptation.</title>
        <authorList>
            <person name="Gaulin E."/>
        </authorList>
    </citation>
    <scope>NUCLEOTIDE SEQUENCE [LARGE SCALE GENOMIC DNA]</scope>
    <source>
        <strain evidence="2 3">ATCC 201684</strain>
    </source>
</reference>
<evidence type="ECO:0000259" key="1">
    <source>
        <dbReference type="PROSITE" id="PS50105"/>
    </source>
</evidence>
<dbReference type="Gene3D" id="3.40.50.10140">
    <property type="entry name" value="Toll/interleukin-1 receptor homology (TIR) domain"/>
    <property type="match status" value="1"/>
</dbReference>
<protein>
    <recommendedName>
        <fullName evidence="1">SAM domain-containing protein</fullName>
    </recommendedName>
</protein>
<dbReference type="SUPFAM" id="SSF47769">
    <property type="entry name" value="SAM/Pointed domain"/>
    <property type="match status" value="1"/>
</dbReference>
<dbReference type="EMBL" id="VJMJ01000019">
    <property type="protein sequence ID" value="KAF0743287.1"/>
    <property type="molecule type" value="Genomic_DNA"/>
</dbReference>
<proteinExistence type="predicted"/>
<dbReference type="PANTHER" id="PTHR46270:SF2">
    <property type="entry name" value="TIR DOMAIN-CONTAINING PROTEIN"/>
    <property type="match status" value="1"/>
</dbReference>
<dbReference type="InterPro" id="IPR001660">
    <property type="entry name" value="SAM"/>
</dbReference>
<dbReference type="Pfam" id="PF13676">
    <property type="entry name" value="TIR_2"/>
    <property type="match status" value="1"/>
</dbReference>
<dbReference type="SUPFAM" id="SSF52200">
    <property type="entry name" value="Toll/Interleukin receptor TIR domain"/>
    <property type="match status" value="1"/>
</dbReference>
<comment type="caution">
    <text evidence="2">The sequence shown here is derived from an EMBL/GenBank/DDBJ whole genome shotgun (WGS) entry which is preliminary data.</text>
</comment>
<evidence type="ECO:0000313" key="3">
    <source>
        <dbReference type="Proteomes" id="UP000481153"/>
    </source>
</evidence>
<accession>A0A6G0XSC0</accession>
<dbReference type="InterPro" id="IPR013761">
    <property type="entry name" value="SAM/pointed_sf"/>
</dbReference>
<dbReference type="SMART" id="SM00454">
    <property type="entry name" value="SAM"/>
    <property type="match status" value="1"/>
</dbReference>
<dbReference type="VEuPathDB" id="FungiDB:AeMF1_013749"/>
<evidence type="ECO:0000313" key="2">
    <source>
        <dbReference type="EMBL" id="KAF0743287.1"/>
    </source>
</evidence>
<feature type="domain" description="SAM" evidence="1">
    <location>
        <begin position="250"/>
        <end position="314"/>
    </location>
</feature>